<feature type="signal peptide" evidence="2">
    <location>
        <begin position="1"/>
        <end position="26"/>
    </location>
</feature>
<protein>
    <submittedName>
        <fullName evidence="3">Uncharacterized protein</fullName>
    </submittedName>
</protein>
<dbReference type="AlphaFoldDB" id="A0A8J2NWW7"/>
<sequence length="276" mass="30897">MEYRNFLKIIATVLLFIVVITGEASGSKSGGHRKSGKLATPGGKRLSHRGKDILRRLPRETFMGQDEVRSLCEEVCDKTRGVENRGTSTFHRFDPSQKSCICIDKTGALISRSLKKVPSLRPETPSKTVVASKSHILCNDTESFKTCQRFCKQFPKADNYKCSDDGTQCLCFSMKAKSSRTKRQMVIEEVTDTGDELVSLDMFPPTPVMSRTPKYYSRPFGHGPFGGRGCTPYTCIDQCPPGCDSLCRQTQECYCSCPEDLTYEYYDDSIFPSLFG</sequence>
<evidence type="ECO:0000256" key="2">
    <source>
        <dbReference type="SAM" id="SignalP"/>
    </source>
</evidence>
<keyword evidence="4" id="KW-1185">Reference proteome</keyword>
<accession>A0A8J2NWW7</accession>
<evidence type="ECO:0000313" key="3">
    <source>
        <dbReference type="EMBL" id="CAG7717514.1"/>
    </source>
</evidence>
<organism evidence="3 4">
    <name type="scientific">Allacma fusca</name>
    <dbReference type="NCBI Taxonomy" id="39272"/>
    <lineage>
        <taxon>Eukaryota</taxon>
        <taxon>Metazoa</taxon>
        <taxon>Ecdysozoa</taxon>
        <taxon>Arthropoda</taxon>
        <taxon>Hexapoda</taxon>
        <taxon>Collembola</taxon>
        <taxon>Symphypleona</taxon>
        <taxon>Sminthuridae</taxon>
        <taxon>Allacma</taxon>
    </lineage>
</organism>
<evidence type="ECO:0000313" key="4">
    <source>
        <dbReference type="Proteomes" id="UP000708208"/>
    </source>
</evidence>
<evidence type="ECO:0000256" key="1">
    <source>
        <dbReference type="SAM" id="MobiDB-lite"/>
    </source>
</evidence>
<feature type="region of interest" description="Disordered" evidence="1">
    <location>
        <begin position="25"/>
        <end position="46"/>
    </location>
</feature>
<name>A0A8J2NWW7_9HEXA</name>
<reference evidence="3" key="1">
    <citation type="submission" date="2021-06" db="EMBL/GenBank/DDBJ databases">
        <authorList>
            <person name="Hodson N. C."/>
            <person name="Mongue J. A."/>
            <person name="Jaron S. K."/>
        </authorList>
    </citation>
    <scope>NUCLEOTIDE SEQUENCE</scope>
</reference>
<dbReference type="EMBL" id="CAJVCH010046441">
    <property type="protein sequence ID" value="CAG7717514.1"/>
    <property type="molecule type" value="Genomic_DNA"/>
</dbReference>
<dbReference type="Proteomes" id="UP000708208">
    <property type="component" value="Unassembled WGS sequence"/>
</dbReference>
<proteinExistence type="predicted"/>
<comment type="caution">
    <text evidence="3">The sequence shown here is derived from an EMBL/GenBank/DDBJ whole genome shotgun (WGS) entry which is preliminary data.</text>
</comment>
<feature type="chain" id="PRO_5035329051" evidence="2">
    <location>
        <begin position="27"/>
        <end position="276"/>
    </location>
</feature>
<gene>
    <name evidence="3" type="ORF">AFUS01_LOCUS6970</name>
</gene>
<keyword evidence="2" id="KW-0732">Signal</keyword>